<dbReference type="NCBIfam" id="TIGR01988">
    <property type="entry name" value="Ubi-OHases"/>
    <property type="match status" value="1"/>
</dbReference>
<organism evidence="9 10">
    <name type="scientific">Fluctibacter corallii</name>
    <dbReference type="NCBI Taxonomy" id="2984329"/>
    <lineage>
        <taxon>Bacteria</taxon>
        <taxon>Pseudomonadati</taxon>
        <taxon>Pseudomonadota</taxon>
        <taxon>Gammaproteobacteria</taxon>
        <taxon>Alteromonadales</taxon>
        <taxon>Alteromonadaceae</taxon>
        <taxon>Fluctibacter</taxon>
    </lineage>
</organism>
<dbReference type="Pfam" id="PF01494">
    <property type="entry name" value="FAD_binding_3"/>
    <property type="match status" value="1"/>
</dbReference>
<evidence type="ECO:0000259" key="8">
    <source>
        <dbReference type="Pfam" id="PF01494"/>
    </source>
</evidence>
<comment type="caution">
    <text evidence="9">The sequence shown here is derived from an EMBL/GenBank/DDBJ whole genome shotgun (WGS) entry which is preliminary data.</text>
</comment>
<evidence type="ECO:0000256" key="4">
    <source>
        <dbReference type="ARBA" id="ARBA00022630"/>
    </source>
</evidence>
<comment type="similarity">
    <text evidence="3">Belongs to the UbiH/COQ6 family.</text>
</comment>
<dbReference type="InterPro" id="IPR051205">
    <property type="entry name" value="UbiH/COQ6_monooxygenase"/>
</dbReference>
<dbReference type="InterPro" id="IPR036188">
    <property type="entry name" value="FAD/NAD-bd_sf"/>
</dbReference>
<keyword evidence="4" id="KW-0285">Flavoprotein</keyword>
<reference evidence="9 10" key="1">
    <citation type="submission" date="2022-10" db="EMBL/GenBank/DDBJ databases">
        <title>Aestuariibacter sp. AA17 isolated from Montipora capitata coral fragment.</title>
        <authorList>
            <person name="Emsley S.A."/>
            <person name="Pfannmuller K.M."/>
            <person name="Loughran R.M."/>
            <person name="Shlafstein M."/>
            <person name="Papke E."/>
            <person name="Saw J.H."/>
            <person name="Ushijima B."/>
            <person name="Videau P."/>
        </authorList>
    </citation>
    <scope>NUCLEOTIDE SEQUENCE [LARGE SCALE GENOMIC DNA]</scope>
    <source>
        <strain evidence="9 10">AA17</strain>
    </source>
</reference>
<dbReference type="Proteomes" id="UP001652504">
    <property type="component" value="Unassembled WGS sequence"/>
</dbReference>
<dbReference type="RefSeq" id="WP_263710652.1">
    <property type="nucleotide sequence ID" value="NZ_JAOWKX010000001.1"/>
</dbReference>
<dbReference type="PROSITE" id="PS01304">
    <property type="entry name" value="UBIH"/>
    <property type="match status" value="1"/>
</dbReference>
<gene>
    <name evidence="9" type="primary">ubiH</name>
    <name evidence="9" type="synonym">visB</name>
    <name evidence="9" type="ORF">OE749_01920</name>
</gene>
<dbReference type="InterPro" id="IPR002938">
    <property type="entry name" value="FAD-bd"/>
</dbReference>
<dbReference type="EC" id="1.14.13.-" evidence="9"/>
<evidence type="ECO:0000313" key="10">
    <source>
        <dbReference type="Proteomes" id="UP001652504"/>
    </source>
</evidence>
<dbReference type="PRINTS" id="PR00420">
    <property type="entry name" value="RNGMNOXGNASE"/>
</dbReference>
<evidence type="ECO:0000313" key="9">
    <source>
        <dbReference type="EMBL" id="MCV2883454.1"/>
    </source>
</evidence>
<keyword evidence="7" id="KW-0503">Monooxygenase</keyword>
<keyword evidence="10" id="KW-1185">Reference proteome</keyword>
<sequence length="418" mass="45329">MKVHPAHDVDIVIAGGGAAGLSLALGLCHSTTLSVAVIEAKPFDADQHHPGFDARSVALARYSIERLTDNGLGNAATLGSAIKHIHVSDKGRLGTCSMQAEQFGVNELGRVIELHELGQALHQALTPYVNKQLQLFCPDSIAALEQQDDGIQVALQSGLQLHAKLLVVAEGAQSPTRALLGFEVNETDYQQTAVIANVTTNQPHAGRAFERFTNTGPVALLPLTSHSHERSAGRWSLVWSVNPSDAASLLNCSEAQFAHQLQSAFGYRAGIIQHVGQRGSYPLKLIHASEHIRHRAVVIANCAQSLHPIAGQGLNLGLRDVYSLLSVLREAVSLHQDIGAYSVLHQYQRLQKRDQARTISMTDSLVRLFSNDYFPLTFARNAGLYALHQLSPLKKQFADVAMGKGTRNQLAQSIKERT</sequence>
<feature type="domain" description="FAD-binding" evidence="8">
    <location>
        <begin position="8"/>
        <end position="332"/>
    </location>
</feature>
<dbReference type="InterPro" id="IPR010971">
    <property type="entry name" value="UbiH/COQ6"/>
</dbReference>
<name>A0ABT3A445_9ALTE</name>
<dbReference type="InterPro" id="IPR011295">
    <property type="entry name" value="UbiH"/>
</dbReference>
<comment type="pathway">
    <text evidence="2">Cofactor biosynthesis; ubiquinone biosynthesis.</text>
</comment>
<dbReference type="NCBIfam" id="TIGR01984">
    <property type="entry name" value="UbiH"/>
    <property type="match status" value="1"/>
</dbReference>
<evidence type="ECO:0000256" key="1">
    <source>
        <dbReference type="ARBA" id="ARBA00001974"/>
    </source>
</evidence>
<dbReference type="PANTHER" id="PTHR43876">
    <property type="entry name" value="UBIQUINONE BIOSYNTHESIS MONOOXYGENASE COQ6, MITOCHONDRIAL"/>
    <property type="match status" value="1"/>
</dbReference>
<keyword evidence="5" id="KW-0274">FAD</keyword>
<dbReference type="NCBIfam" id="NF004356">
    <property type="entry name" value="PRK05732.1"/>
    <property type="match status" value="1"/>
</dbReference>
<comment type="cofactor">
    <cofactor evidence="1">
        <name>FAD</name>
        <dbReference type="ChEBI" id="CHEBI:57692"/>
    </cofactor>
</comment>
<evidence type="ECO:0000256" key="2">
    <source>
        <dbReference type="ARBA" id="ARBA00004749"/>
    </source>
</evidence>
<dbReference type="Gene3D" id="3.50.50.60">
    <property type="entry name" value="FAD/NAD(P)-binding domain"/>
    <property type="match status" value="2"/>
</dbReference>
<dbReference type="InterPro" id="IPR018168">
    <property type="entry name" value="Ubi_Hdrlase_CS"/>
</dbReference>
<dbReference type="PANTHER" id="PTHR43876:SF8">
    <property type="entry name" value="2-OCTAPRENYL-6-METHOXYPHENOL HYDROXYLASE"/>
    <property type="match status" value="1"/>
</dbReference>
<accession>A0ABT3A445</accession>
<evidence type="ECO:0000256" key="6">
    <source>
        <dbReference type="ARBA" id="ARBA00023002"/>
    </source>
</evidence>
<dbReference type="GO" id="GO:0016491">
    <property type="term" value="F:oxidoreductase activity"/>
    <property type="evidence" value="ECO:0007669"/>
    <property type="project" value="UniProtKB-KW"/>
</dbReference>
<dbReference type="EMBL" id="JAOWKX010000001">
    <property type="protein sequence ID" value="MCV2883454.1"/>
    <property type="molecule type" value="Genomic_DNA"/>
</dbReference>
<protein>
    <submittedName>
        <fullName evidence="9">2-octaprenyl-6-methoxyphenyl hydroxylase</fullName>
        <ecNumber evidence="9">1.14.13.-</ecNumber>
    </submittedName>
</protein>
<evidence type="ECO:0000256" key="5">
    <source>
        <dbReference type="ARBA" id="ARBA00022827"/>
    </source>
</evidence>
<dbReference type="SUPFAM" id="SSF51905">
    <property type="entry name" value="FAD/NAD(P)-binding domain"/>
    <property type="match status" value="1"/>
</dbReference>
<evidence type="ECO:0000256" key="7">
    <source>
        <dbReference type="ARBA" id="ARBA00023033"/>
    </source>
</evidence>
<keyword evidence="6 9" id="KW-0560">Oxidoreductase</keyword>
<proteinExistence type="inferred from homology"/>
<evidence type="ECO:0000256" key="3">
    <source>
        <dbReference type="ARBA" id="ARBA00005349"/>
    </source>
</evidence>